<evidence type="ECO:0000313" key="2">
    <source>
        <dbReference type="EMBL" id="WMN03232.1"/>
    </source>
</evidence>
<proteinExistence type="predicted"/>
<geneLocation type="plasmid" evidence="2 3">
    <name>pMGMM8_3</name>
</geneLocation>
<dbReference type="EMBL" id="CP133191">
    <property type="protein sequence ID" value="WMN03143.1"/>
    <property type="molecule type" value="Genomic_DNA"/>
</dbReference>
<dbReference type="Proteomes" id="UP001230933">
    <property type="component" value="Plasmid pMGMM8_3"/>
</dbReference>
<dbReference type="Proteomes" id="UP001230933">
    <property type="component" value="Plasmid pMGMM8_1"/>
</dbReference>
<protein>
    <recommendedName>
        <fullName evidence="4">Fumarylacetoacetate (FAA) hydrolase</fullName>
    </recommendedName>
</protein>
<evidence type="ECO:0000313" key="3">
    <source>
        <dbReference type="Proteomes" id="UP001230933"/>
    </source>
</evidence>
<dbReference type="EMBL" id="CP133193">
    <property type="protein sequence ID" value="WMN03232.1"/>
    <property type="molecule type" value="Genomic_DNA"/>
</dbReference>
<organism evidence="2 3">
    <name type="scientific">Rhodococcus erythropolis</name>
    <name type="common">Arthrobacter picolinophilus</name>
    <dbReference type="NCBI Taxonomy" id="1833"/>
    <lineage>
        <taxon>Bacteria</taxon>
        <taxon>Bacillati</taxon>
        <taxon>Actinomycetota</taxon>
        <taxon>Actinomycetes</taxon>
        <taxon>Mycobacteriales</taxon>
        <taxon>Nocardiaceae</taxon>
        <taxon>Rhodococcus</taxon>
        <taxon>Rhodococcus erythropolis group</taxon>
    </lineage>
</organism>
<evidence type="ECO:0000313" key="1">
    <source>
        <dbReference type="EMBL" id="WMN03143.1"/>
    </source>
</evidence>
<sequence>MPQAIFRIETDTLPLIGLLTTGSDEPTRYFSVDDAQLRDASSNGLNGIRAILTADREVPHTAEYDAAPRLRPFHAAPSADGLVSGFMRSHVSKMPERTSPREPVEPARWFFKGIDRWLRESGDALHVPADAIALIEEPEVVLVFLSDEQGDPKYAGYTLGNDLCDIGLHLKDPAYNPYCKLCETSLLPYVFLDTPPTSVTGTVTITRNGQTSWKGDFSCGTDSLYYTADEMVGHFFSYPIVRRPGALNYVFLGADSASYHDGYRIADGDDISIDFASHNVQLNNHIAFTPASVVTAS</sequence>
<reference evidence="2" key="1">
    <citation type="submission" date="2023-08" db="EMBL/GenBank/DDBJ databases">
        <title>Isolation and Characterization of Rhodococcus erythropolis MGMM8.</title>
        <authorList>
            <person name="Diabankana R.G.C."/>
            <person name="Afordoanyi D.M."/>
            <person name="Validov S.Z."/>
        </authorList>
    </citation>
    <scope>NUCLEOTIDE SEQUENCE</scope>
    <source>
        <strain evidence="2">MGMM8</strain>
        <plasmid evidence="1">pMGMM8_1</plasmid>
        <plasmid evidence="2">pMGMM8_3</plasmid>
    </source>
</reference>
<dbReference type="RefSeq" id="WP_308372571.1">
    <property type="nucleotide sequence ID" value="NZ_CP133191.1"/>
</dbReference>
<name>A0AAX4A056_RHOER</name>
<dbReference type="InterPro" id="IPR036663">
    <property type="entry name" value="Fumarylacetoacetase_C_sf"/>
</dbReference>
<dbReference type="Gene3D" id="3.90.850.10">
    <property type="entry name" value="Fumarylacetoacetase-like, C-terminal domain"/>
    <property type="match status" value="1"/>
</dbReference>
<geneLocation type="plasmid" evidence="1 3">
    <name>pMGMM8_1</name>
</geneLocation>
<evidence type="ECO:0008006" key="4">
    <source>
        <dbReference type="Google" id="ProtNLM"/>
    </source>
</evidence>
<gene>
    <name evidence="1" type="ORF">QIE55_32590</name>
    <name evidence="2" type="ORF">QIE55_33150</name>
</gene>
<dbReference type="GO" id="GO:0003824">
    <property type="term" value="F:catalytic activity"/>
    <property type="evidence" value="ECO:0007669"/>
    <property type="project" value="InterPro"/>
</dbReference>
<dbReference type="AlphaFoldDB" id="A0AAX4A056"/>
<accession>A0AAX4A056</accession>
<keyword evidence="2" id="KW-0614">Plasmid</keyword>